<keyword evidence="3" id="KW-0547">Nucleotide-binding</keyword>
<dbReference type="eggNOG" id="COG0444">
    <property type="taxonomic scope" value="Bacteria"/>
</dbReference>
<accession>Q0K8U6</accession>
<dbReference type="EMBL" id="AM260479">
    <property type="protein sequence ID" value="CAJ93575.1"/>
    <property type="molecule type" value="Genomic_DNA"/>
</dbReference>
<dbReference type="SUPFAM" id="SSF52540">
    <property type="entry name" value="P-loop containing nucleoside triphosphate hydrolases"/>
    <property type="match status" value="1"/>
</dbReference>
<reference evidence="2 4" key="1">
    <citation type="journal article" date="2006" name="Nat. Biotechnol.">
        <title>Genome sequence of the bioplastic-producing 'Knallgas' bacterium Ralstonia eutropha H16.</title>
        <authorList>
            <person name="Pohlmann A."/>
            <person name="Fricke W.F."/>
            <person name="Reinecke F."/>
            <person name="Kusian B."/>
            <person name="Liesegang H."/>
            <person name="Cramm R."/>
            <person name="Eitinger T."/>
            <person name="Ewering C."/>
            <person name="Potter M."/>
            <person name="Schwartz E."/>
            <person name="Strittmatter A."/>
            <person name="Voss I."/>
            <person name="Gottschalk G."/>
            <person name="Steinbuechel A."/>
            <person name="Friedrich B."/>
            <person name="Bowien B."/>
        </authorList>
    </citation>
    <scope>NUCLEOTIDE SEQUENCE [LARGE SCALE GENOMIC DNA]</scope>
    <source>
        <strain evidence="4">ATCC 17699 / DSM 428 / KCTC 22496 / NCIMB 10442 / H16 / Stanier 337</strain>
        <strain evidence="2">H16</strain>
    </source>
</reference>
<gene>
    <name evidence="2" type="ordered locus">H16_A2487</name>
    <name evidence="3" type="ORF">E6A55_12740</name>
</gene>
<protein>
    <submittedName>
        <fullName evidence="3">ATP-binding cassette domain-containing protein</fullName>
    </submittedName>
</protein>
<evidence type="ECO:0000259" key="1">
    <source>
        <dbReference type="SMART" id="SM00382"/>
    </source>
</evidence>
<dbReference type="InterPro" id="IPR051396">
    <property type="entry name" value="Bact_Antivir_Def_Nuclease"/>
</dbReference>
<evidence type="ECO:0000313" key="2">
    <source>
        <dbReference type="EMBL" id="CAJ93575.1"/>
    </source>
</evidence>
<dbReference type="InterPro" id="IPR038729">
    <property type="entry name" value="Rad50/SbcC_AAA"/>
</dbReference>
<dbReference type="GO" id="GO:0016887">
    <property type="term" value="F:ATP hydrolysis activity"/>
    <property type="evidence" value="ECO:0007669"/>
    <property type="project" value="InterPro"/>
</dbReference>
<dbReference type="InterPro" id="IPR027417">
    <property type="entry name" value="P-loop_NTPase"/>
</dbReference>
<dbReference type="SMART" id="SM00382">
    <property type="entry name" value="AAA"/>
    <property type="match status" value="1"/>
</dbReference>
<dbReference type="PANTHER" id="PTHR43581:SF2">
    <property type="entry name" value="EXCINUCLEASE ATPASE SUBUNIT"/>
    <property type="match status" value="1"/>
</dbReference>
<dbReference type="PANTHER" id="PTHR43581">
    <property type="entry name" value="ATP/GTP PHOSPHATASE"/>
    <property type="match status" value="1"/>
</dbReference>
<evidence type="ECO:0000313" key="5">
    <source>
        <dbReference type="Proteomes" id="UP000296079"/>
    </source>
</evidence>
<feature type="domain" description="AAA+ ATPase" evidence="1">
    <location>
        <begin position="24"/>
        <end position="263"/>
    </location>
</feature>
<dbReference type="RefSeq" id="WP_011615686.1">
    <property type="nucleotide sequence ID" value="NC_008313.1"/>
</dbReference>
<keyword evidence="4" id="KW-1185">Reference proteome</keyword>
<dbReference type="Pfam" id="PF13476">
    <property type="entry name" value="AAA_23"/>
    <property type="match status" value="1"/>
</dbReference>
<dbReference type="Gene3D" id="3.40.50.300">
    <property type="entry name" value="P-loop containing nucleotide triphosphate hydrolases"/>
    <property type="match status" value="1"/>
</dbReference>
<dbReference type="OrthoDB" id="7024727at2"/>
<proteinExistence type="predicted"/>
<dbReference type="AlphaFoldDB" id="Q0K8U6"/>
<dbReference type="KEGG" id="reh:H16_A2487"/>
<organism evidence="2 4">
    <name type="scientific">Cupriavidus necator (strain ATCC 17699 / DSM 428 / KCTC 22496 / NCIMB 10442 / H16 / Stanier 337)</name>
    <name type="common">Ralstonia eutropha</name>
    <dbReference type="NCBI Taxonomy" id="381666"/>
    <lineage>
        <taxon>Bacteria</taxon>
        <taxon>Pseudomonadati</taxon>
        <taxon>Pseudomonadota</taxon>
        <taxon>Betaproteobacteria</taxon>
        <taxon>Burkholderiales</taxon>
        <taxon>Burkholderiaceae</taxon>
        <taxon>Cupriavidus</taxon>
    </lineage>
</organism>
<dbReference type="STRING" id="381666.H16_A2487"/>
<evidence type="ECO:0000313" key="4">
    <source>
        <dbReference type="Proteomes" id="UP000008210"/>
    </source>
</evidence>
<dbReference type="HOGENOM" id="CLU_628131_0_0_4"/>
<evidence type="ECO:0000313" key="3">
    <source>
        <dbReference type="EMBL" id="QCC01367.1"/>
    </source>
</evidence>
<name>Q0K8U6_CUPNH</name>
<dbReference type="GO" id="GO:0005524">
    <property type="term" value="F:ATP binding"/>
    <property type="evidence" value="ECO:0007669"/>
    <property type="project" value="UniProtKB-KW"/>
</dbReference>
<dbReference type="EMBL" id="CP039287">
    <property type="protein sequence ID" value="QCC01367.1"/>
    <property type="molecule type" value="Genomic_DNA"/>
</dbReference>
<dbReference type="GO" id="GO:0006302">
    <property type="term" value="P:double-strand break repair"/>
    <property type="evidence" value="ECO:0007669"/>
    <property type="project" value="InterPro"/>
</dbReference>
<dbReference type="Proteomes" id="UP000008210">
    <property type="component" value="Chromosome 1"/>
</dbReference>
<reference evidence="3 5" key="2">
    <citation type="submission" date="2019-04" db="EMBL/GenBank/DDBJ databases">
        <title>Long-read de novo sequencing of Cupriavidus necator H16.</title>
        <authorList>
            <person name="Little G.T."/>
            <person name="Ehsaan M."/>
            <person name="Arenas-Lopez C."/>
            <person name="Jawed K."/>
            <person name="Winzer K."/>
            <person name="Kovacs K."/>
            <person name="Malys N."/>
            <person name="Minton N.P."/>
        </authorList>
    </citation>
    <scope>NUCLEOTIDE SEQUENCE [LARGE SCALE GENOMIC DNA]</scope>
    <source>
        <strain evidence="3 5">H16</strain>
    </source>
</reference>
<dbReference type="InterPro" id="IPR003593">
    <property type="entry name" value="AAA+_ATPase"/>
</dbReference>
<dbReference type="Proteomes" id="UP000296079">
    <property type="component" value="Chromosome 1"/>
</dbReference>
<keyword evidence="3" id="KW-0067">ATP-binding</keyword>
<sequence length="442" mass="50897">MHFSVELAEIRPIKALSFEIDLARNQLLCIVGKNGSGKTTLAKAILNFTLADTFTRTSSDGIFHHGSKICYRFGAQEFLFWYDDNLRMLNCKAPIPEALKAQISVELPMPHGHRFNFFRALSESDHEIRRATILGDYRKPEELIEFLSRIYGERRFDDLIEVRLRTGSCCCITLPGGRYLREDYFSSGEYFLINLYRRVRKGQRLVVIDEIDISLDAAAQARLTAELRTLCTEYHVNIVFTSHSLAMMQTLQSNELLYMERNAEGATLVPVSFSYVKSLMFGFTGRDRYILTEDEVLKEFLSFVIRHYCPPTFYSYYLIEVGGAGQVVDLMARNDRDGFLGPTEDVISILDGDQKHAKHAQGPKTYCMPLESVEKAFWEEHQCPDFQPRISAEQQGPKALYKYVTRNKIFSQEEIFKLLCDRHHEVIQEFASTLQAFLCRPT</sequence>